<dbReference type="VEuPathDB" id="FungiDB:CTRG_05679"/>
<name>C5MHY6_CANTT</name>
<feature type="compositionally biased region" description="Polar residues" evidence="7">
    <location>
        <begin position="611"/>
        <end position="623"/>
    </location>
</feature>
<keyword evidence="5 8" id="KW-0472">Membrane</keyword>
<keyword evidence="4 8" id="KW-1133">Transmembrane helix</keyword>
<dbReference type="GO" id="GO:0033254">
    <property type="term" value="C:vacuolar transporter chaperone complex"/>
    <property type="evidence" value="ECO:0007669"/>
    <property type="project" value="UniProtKB-ARBA"/>
</dbReference>
<dbReference type="eggNOG" id="ENOG502SB0X">
    <property type="taxonomic scope" value="Eukaryota"/>
</dbReference>
<evidence type="ECO:0000256" key="7">
    <source>
        <dbReference type="SAM" id="MobiDB-lite"/>
    </source>
</evidence>
<feature type="domain" description="SPX" evidence="9">
    <location>
        <begin position="1"/>
        <end position="158"/>
    </location>
</feature>
<comment type="subcellular location">
    <subcellularLocation>
        <location evidence="1">Vacuole membrane</location>
        <topology evidence="1">Multi-pass membrane protein</topology>
    </subcellularLocation>
</comment>
<dbReference type="STRING" id="294747.C5MHY6"/>
<evidence type="ECO:0000313" key="10">
    <source>
        <dbReference type="EMBL" id="EER30683.1"/>
    </source>
</evidence>
<organism evidence="10 11">
    <name type="scientific">Candida tropicalis (strain ATCC MYA-3404 / T1)</name>
    <name type="common">Yeast</name>
    <dbReference type="NCBI Taxonomy" id="294747"/>
    <lineage>
        <taxon>Eukaryota</taxon>
        <taxon>Fungi</taxon>
        <taxon>Dikarya</taxon>
        <taxon>Ascomycota</taxon>
        <taxon>Saccharomycotina</taxon>
        <taxon>Pichiomycetes</taxon>
        <taxon>Debaryomycetaceae</taxon>
        <taxon>Candida/Lodderomyces clade</taxon>
        <taxon>Candida</taxon>
    </lineage>
</organism>
<feature type="region of interest" description="Disordered" evidence="7">
    <location>
        <begin position="604"/>
        <end position="623"/>
    </location>
</feature>
<evidence type="ECO:0000256" key="6">
    <source>
        <dbReference type="SAM" id="Coils"/>
    </source>
</evidence>
<dbReference type="PROSITE" id="PS51382">
    <property type="entry name" value="SPX"/>
    <property type="match status" value="1"/>
</dbReference>
<dbReference type="GeneID" id="8300894"/>
<keyword evidence="2" id="KW-0926">Vacuole</keyword>
<feature type="transmembrane region" description="Helical" evidence="8">
    <location>
        <begin position="848"/>
        <end position="873"/>
    </location>
</feature>
<evidence type="ECO:0000313" key="11">
    <source>
        <dbReference type="Proteomes" id="UP000002037"/>
    </source>
</evidence>
<keyword evidence="3 8" id="KW-0812">Transmembrane</keyword>
<dbReference type="CDD" id="cd14474">
    <property type="entry name" value="SPX_YDR089W"/>
    <property type="match status" value="1"/>
</dbReference>
<evidence type="ECO:0000256" key="8">
    <source>
        <dbReference type="SAM" id="Phobius"/>
    </source>
</evidence>
<dbReference type="GO" id="GO:0005774">
    <property type="term" value="C:vacuolar membrane"/>
    <property type="evidence" value="ECO:0007669"/>
    <property type="project" value="UniProtKB-SubCell"/>
</dbReference>
<evidence type="ECO:0000259" key="9">
    <source>
        <dbReference type="PROSITE" id="PS51382"/>
    </source>
</evidence>
<evidence type="ECO:0000256" key="4">
    <source>
        <dbReference type="ARBA" id="ARBA00022989"/>
    </source>
</evidence>
<dbReference type="EMBL" id="GG692403">
    <property type="protein sequence ID" value="EER30683.1"/>
    <property type="molecule type" value="Genomic_DNA"/>
</dbReference>
<keyword evidence="11" id="KW-1185">Reference proteome</keyword>
<evidence type="ECO:0000256" key="5">
    <source>
        <dbReference type="ARBA" id="ARBA00023136"/>
    </source>
</evidence>
<dbReference type="Proteomes" id="UP000002037">
    <property type="component" value="Unassembled WGS sequence"/>
</dbReference>
<protein>
    <recommendedName>
        <fullName evidence="9">SPX domain-containing protein</fullName>
    </recommendedName>
</protein>
<dbReference type="InterPro" id="IPR051572">
    <property type="entry name" value="VTC_Complex_Subunit"/>
</dbReference>
<dbReference type="PANTHER" id="PTHR46140">
    <property type="entry name" value="VACUOLAR TRANSPORTER CHAPERONE 1-RELATED"/>
    <property type="match status" value="1"/>
</dbReference>
<evidence type="ECO:0000256" key="3">
    <source>
        <dbReference type="ARBA" id="ARBA00022692"/>
    </source>
</evidence>
<keyword evidence="6" id="KW-0175">Coiled coil</keyword>
<evidence type="ECO:0000256" key="2">
    <source>
        <dbReference type="ARBA" id="ARBA00022554"/>
    </source>
</evidence>
<feature type="transmembrane region" description="Helical" evidence="8">
    <location>
        <begin position="814"/>
        <end position="836"/>
    </location>
</feature>
<feature type="transmembrane region" description="Helical" evidence="8">
    <location>
        <begin position="778"/>
        <end position="802"/>
    </location>
</feature>
<dbReference type="OrthoDB" id="5588846at2759"/>
<feature type="coiled-coil region" evidence="6">
    <location>
        <begin position="555"/>
        <end position="582"/>
    </location>
</feature>
<dbReference type="PANTHER" id="PTHR46140:SF1">
    <property type="entry name" value="VACUOLAR TRANSPORTER CHAPERONE COMPLEX SUBUNIT 4-RELATED"/>
    <property type="match status" value="1"/>
</dbReference>
<dbReference type="GO" id="GO:0006799">
    <property type="term" value="P:polyphosphate biosynthetic process"/>
    <property type="evidence" value="ECO:0007669"/>
    <property type="project" value="UniProtKB-ARBA"/>
</dbReference>
<sequence>MKFGDNFHQLSIPEWKSYNLDYNGLKYQIRNITQSNSSDLSQLHSAFIENFDYINLFIKTKFGELTRKFDHLQNQFNQLIKKHQQLQKQSQPQHTIDYEQLQQTLVIHLDDLFYQCIELSIDIKNLSKFIIIQKIAIKKIFKKFLKYYQNKQQANKFIITLKNYFLDNLNVNLNDLTLKLTNLINVIKYESKSRSVHLKRSNSLFSISSTVISNSDYSNSILPSNSSPGTPPNYSSTQQCLNNQPCPTTPEACFDLNLLLKKNFQLHCLANQDSINELMINFNLYFQLKNLNDNIMSCTYLTRDYLSDEPAYIVSHNDTDASIIVAPVGGLRKYAYCILSNHVIQALMDHLNDRDNEVYKNQLSEFFTTTHPNLLTKKTVDYIVSNDLKPTLKLFCKRARYTLEQEDEDDVESSHKASCYGPDDIDKDYLITLDSDIMTTDNLEFVNDLSFPKHEKDYLLFDVFPHAHLAIYSNDINLCNFEYDLVTEIDLSNGGIVKNQVGNIRKLPKKIQTILNNNSLTLFKGLNFYQYQLSCYHNIIPQGDLINNHYSNLLNLNLLKNFENIEKNNQQVTQEVEIIKQKSDNILRHKQSIQSLSISAAVPTNKKRSSFHQPQNSMGSSSLFDDNAIEEEPLTEEDEQIDQISLSLNGLINQDENLYIKNLKKHQRHSPAPASRHPDSIFPSLFDRLYDLKQRLFNEPSSHSPTPHHAAKRIYENPFFVDEDEVPLDPYTKLLSLYHTTQNYDSTYDSINEDPIPYLQRNDYKRTYEYNYDRTLSYVYFSLNLVSIFLSGIQLGIFISILQDMEYKFLVKDNVGIIVIIILGILTSLIFCLISINLLFQRFVEPPMFHWAVVLIGLFINLTCWSWSVFLLINCF</sequence>
<dbReference type="KEGG" id="ctp:CTRG_05679"/>
<evidence type="ECO:0000256" key="1">
    <source>
        <dbReference type="ARBA" id="ARBA00004128"/>
    </source>
</evidence>
<proteinExistence type="predicted"/>
<dbReference type="AlphaFoldDB" id="C5MHY6"/>
<accession>C5MHY6</accession>
<gene>
    <name evidence="10" type="ORF">CTRG_05679</name>
</gene>
<dbReference type="InterPro" id="IPR004331">
    <property type="entry name" value="SPX_dom"/>
</dbReference>
<reference evidence="10 11" key="1">
    <citation type="journal article" date="2009" name="Nature">
        <title>Evolution of pathogenicity and sexual reproduction in eight Candida genomes.</title>
        <authorList>
            <person name="Butler G."/>
            <person name="Rasmussen M.D."/>
            <person name="Lin M.F."/>
            <person name="Santos M.A."/>
            <person name="Sakthikumar S."/>
            <person name="Munro C.A."/>
            <person name="Rheinbay E."/>
            <person name="Grabherr M."/>
            <person name="Forche A."/>
            <person name="Reedy J.L."/>
            <person name="Agrafioti I."/>
            <person name="Arnaud M.B."/>
            <person name="Bates S."/>
            <person name="Brown A.J."/>
            <person name="Brunke S."/>
            <person name="Costanzo M.C."/>
            <person name="Fitzpatrick D.A."/>
            <person name="de Groot P.W."/>
            <person name="Harris D."/>
            <person name="Hoyer L.L."/>
            <person name="Hube B."/>
            <person name="Klis F.M."/>
            <person name="Kodira C."/>
            <person name="Lennard N."/>
            <person name="Logue M.E."/>
            <person name="Martin R."/>
            <person name="Neiman A.M."/>
            <person name="Nikolaou E."/>
            <person name="Quail M.A."/>
            <person name="Quinn J."/>
            <person name="Santos M.C."/>
            <person name="Schmitzberger F.F."/>
            <person name="Sherlock G."/>
            <person name="Shah P."/>
            <person name="Silverstein K.A."/>
            <person name="Skrzypek M.S."/>
            <person name="Soll D."/>
            <person name="Staggs R."/>
            <person name="Stansfield I."/>
            <person name="Stumpf M.P."/>
            <person name="Sudbery P.E."/>
            <person name="Srikantha T."/>
            <person name="Zeng Q."/>
            <person name="Berman J."/>
            <person name="Berriman M."/>
            <person name="Heitman J."/>
            <person name="Gow N.A."/>
            <person name="Lorenz M.C."/>
            <person name="Birren B.W."/>
            <person name="Kellis M."/>
            <person name="Cuomo C.A."/>
        </authorList>
    </citation>
    <scope>NUCLEOTIDE SEQUENCE [LARGE SCALE GENOMIC DNA]</scope>
    <source>
        <strain evidence="11">ATCC MYA-3404 / T1</strain>
    </source>
</reference>
<dbReference type="RefSeq" id="XP_002551381.1">
    <property type="nucleotide sequence ID" value="XM_002551335.1"/>
</dbReference>
<dbReference type="HOGENOM" id="CLU_333441_0_0_1"/>